<proteinExistence type="predicted"/>
<sequence length="55" mass="5717">MGVPGGSILLIMSSQVLPSMAFASTISHTLSLPSMAGLAACQPPPHLRPHHRKAD</sequence>
<name>A0A0A9UMA9_ARUDO</name>
<evidence type="ECO:0000313" key="1">
    <source>
        <dbReference type="EMBL" id="JAE20051.1"/>
    </source>
</evidence>
<organism evidence="1">
    <name type="scientific">Arundo donax</name>
    <name type="common">Giant reed</name>
    <name type="synonym">Donax arundinaceus</name>
    <dbReference type="NCBI Taxonomy" id="35708"/>
    <lineage>
        <taxon>Eukaryota</taxon>
        <taxon>Viridiplantae</taxon>
        <taxon>Streptophyta</taxon>
        <taxon>Embryophyta</taxon>
        <taxon>Tracheophyta</taxon>
        <taxon>Spermatophyta</taxon>
        <taxon>Magnoliopsida</taxon>
        <taxon>Liliopsida</taxon>
        <taxon>Poales</taxon>
        <taxon>Poaceae</taxon>
        <taxon>PACMAD clade</taxon>
        <taxon>Arundinoideae</taxon>
        <taxon>Arundineae</taxon>
        <taxon>Arundo</taxon>
    </lineage>
</organism>
<reference evidence="1" key="2">
    <citation type="journal article" date="2015" name="Data Brief">
        <title>Shoot transcriptome of the giant reed, Arundo donax.</title>
        <authorList>
            <person name="Barrero R.A."/>
            <person name="Guerrero F.D."/>
            <person name="Moolhuijzen P."/>
            <person name="Goolsby J.A."/>
            <person name="Tidwell J."/>
            <person name="Bellgard S.E."/>
            <person name="Bellgard M.I."/>
        </authorList>
    </citation>
    <scope>NUCLEOTIDE SEQUENCE</scope>
    <source>
        <tissue evidence="1">Shoot tissue taken approximately 20 cm above the soil surface</tissue>
    </source>
</reference>
<dbReference type="AlphaFoldDB" id="A0A0A9UMA9"/>
<protein>
    <submittedName>
        <fullName evidence="1">Uncharacterized protein</fullName>
    </submittedName>
</protein>
<reference evidence="1" key="1">
    <citation type="submission" date="2014-09" db="EMBL/GenBank/DDBJ databases">
        <authorList>
            <person name="Magalhaes I.L.F."/>
            <person name="Oliveira U."/>
            <person name="Santos F.R."/>
            <person name="Vidigal T.H.D.A."/>
            <person name="Brescovit A.D."/>
            <person name="Santos A.J."/>
        </authorList>
    </citation>
    <scope>NUCLEOTIDE SEQUENCE</scope>
    <source>
        <tissue evidence="1">Shoot tissue taken approximately 20 cm above the soil surface</tissue>
    </source>
</reference>
<accession>A0A0A9UMA9</accession>
<dbReference type="EMBL" id="GBRH01177845">
    <property type="protein sequence ID" value="JAE20051.1"/>
    <property type="molecule type" value="Transcribed_RNA"/>
</dbReference>